<dbReference type="InterPro" id="IPR036866">
    <property type="entry name" value="RibonucZ/Hydroxyglut_hydro"/>
</dbReference>
<dbReference type="HOGENOM" id="CLU_477500_0_0_1"/>
<dbReference type="Pfam" id="PF17030">
    <property type="entry name" value="Beta_lactamase3"/>
    <property type="match status" value="1"/>
</dbReference>
<dbReference type="InParanoid" id="L7JWL7"/>
<dbReference type="EMBL" id="JH993959">
    <property type="protein sequence ID" value="ELQ75451.1"/>
    <property type="molecule type" value="Genomic_DNA"/>
</dbReference>
<dbReference type="Gene3D" id="3.40.50.10890">
    <property type="match status" value="1"/>
</dbReference>
<dbReference type="InterPro" id="IPR031494">
    <property type="entry name" value="Beta_lactamase3"/>
</dbReference>
<evidence type="ECO:0000313" key="1">
    <source>
        <dbReference type="EMBL" id="ELQ75451.1"/>
    </source>
</evidence>
<dbReference type="AlphaFoldDB" id="L7JWL7"/>
<dbReference type="SUPFAM" id="SSF56281">
    <property type="entry name" value="Metallo-hydrolase/oxidoreductase"/>
    <property type="match status" value="1"/>
</dbReference>
<dbReference type="STRING" id="72359.L7JWL7"/>
<gene>
    <name evidence="1" type="ORF">THOM_1592</name>
</gene>
<proteinExistence type="predicted"/>
<protein>
    <submittedName>
        <fullName evidence="1">Uncharacterized protein</fullName>
    </submittedName>
</protein>
<sequence>MPPLFLTAPRQYAMPAIKFTRCKENSFLSMDLHNDRIQFDYPAEIYGKNHRIGDKPILIKVKPVNAKKIFISSNNALGIFFMKKNVPIYITRPVYEQLVLRLRELQGYLVNYDDEHDKTDLRSVNDANITKAERNIIFITYNEITYFDTFMVEAVSSNTFLGWSNFILHVQNRKLAYVSTFSLKGRISFKMEPTKLHVIIYNQRQINTHGHNLDDFLRICQDDMIKIIPIDMSSMFLELFLFLLNTTRDMNIRICVVSSIYTAINRIVNGCGKWLNKKFRIEQHDPLPLIIKNVTYCDDLAGVNELDDDSIVFCTKEEFDVTNNSIDNGAYYGEMIGVLNKENGESTNGEKAQVTRAKVLNKENGKSTNGEKAQVTRAKEAVVDEDSPEDDVRIKRINTALGGADKNERIDFIIRSILKGDTTRAKGLFNRKYSVLNVMGYDMVSDYSFDLNLNSTVPEMRTFYGDPVIISNSGNGLKENDIAVTDEEVYVINVPNVDYYTYSIKNAERMSAGDNLLLFDGKIRNERLACTRNRLKRMFRETYYLYDGQYFFPGLRKKVWFDNDVFYIEDY</sequence>
<name>L7JWL7_TRAHO</name>
<organism evidence="1 2">
    <name type="scientific">Trachipleistophora hominis</name>
    <name type="common">Microsporidian parasite</name>
    <dbReference type="NCBI Taxonomy" id="72359"/>
    <lineage>
        <taxon>Eukaryota</taxon>
        <taxon>Fungi</taxon>
        <taxon>Fungi incertae sedis</taxon>
        <taxon>Microsporidia</taxon>
        <taxon>Pleistophoridae</taxon>
        <taxon>Trachipleistophora</taxon>
    </lineage>
</organism>
<dbReference type="Proteomes" id="UP000011185">
    <property type="component" value="Unassembled WGS sequence"/>
</dbReference>
<reference evidence="1 2" key="1">
    <citation type="journal article" date="2012" name="PLoS Pathog.">
        <title>The genome of the obligate intracellular parasite Trachipleistophora hominis: new insights into microsporidian genome dynamics and reductive evolution.</title>
        <authorList>
            <person name="Heinz E."/>
            <person name="Williams T.A."/>
            <person name="Nakjang S."/>
            <person name="Noel C.J."/>
            <person name="Swan D.C."/>
            <person name="Goldberg A.V."/>
            <person name="Harris S.R."/>
            <person name="Weinmaier T."/>
            <person name="Markert S."/>
            <person name="Becher D."/>
            <person name="Bernhardt J."/>
            <person name="Dagan T."/>
            <person name="Hacker C."/>
            <person name="Lucocq J.M."/>
            <person name="Schweder T."/>
            <person name="Rattei T."/>
            <person name="Hall N."/>
            <person name="Hirt R.P."/>
            <person name="Embley T.M."/>
        </authorList>
    </citation>
    <scope>NUCLEOTIDE SEQUENCE [LARGE SCALE GENOMIC DNA]</scope>
</reference>
<dbReference type="OMA" id="MFRETYY"/>
<keyword evidence="2" id="KW-1185">Reference proteome</keyword>
<dbReference type="Gene3D" id="3.60.15.10">
    <property type="entry name" value="Ribonuclease Z/Hydroxyacylglutathione hydrolase-like"/>
    <property type="match status" value="1"/>
</dbReference>
<accession>L7JWL7</accession>
<dbReference type="OrthoDB" id="2194974at2759"/>
<dbReference type="VEuPathDB" id="MicrosporidiaDB:THOM_1592"/>
<evidence type="ECO:0000313" key="2">
    <source>
        <dbReference type="Proteomes" id="UP000011185"/>
    </source>
</evidence>